<organism evidence="2 3">
    <name type="scientific">Suicoccus acidiformans</name>
    <dbReference type="NCBI Taxonomy" id="2036206"/>
    <lineage>
        <taxon>Bacteria</taxon>
        <taxon>Bacillati</taxon>
        <taxon>Bacillota</taxon>
        <taxon>Bacilli</taxon>
        <taxon>Lactobacillales</taxon>
        <taxon>Aerococcaceae</taxon>
        <taxon>Suicoccus</taxon>
    </lineage>
</organism>
<name>A0A347WNN5_9LACT</name>
<protein>
    <recommendedName>
        <fullName evidence="1">Phage head morphogenesis domain-containing protein</fullName>
    </recommendedName>
</protein>
<proteinExistence type="predicted"/>
<feature type="domain" description="Phage head morphogenesis" evidence="1">
    <location>
        <begin position="191"/>
        <end position="293"/>
    </location>
</feature>
<dbReference type="Pfam" id="PF04233">
    <property type="entry name" value="Phage_Mu_F"/>
    <property type="match status" value="1"/>
</dbReference>
<evidence type="ECO:0000313" key="3">
    <source>
        <dbReference type="Proteomes" id="UP000263232"/>
    </source>
</evidence>
<dbReference type="KEGG" id="abae:CL176_02125"/>
<gene>
    <name evidence="2" type="ORF">CL176_02125</name>
</gene>
<dbReference type="RefSeq" id="WP_118991546.1">
    <property type="nucleotide sequence ID" value="NZ_CP023434.1"/>
</dbReference>
<evidence type="ECO:0000313" key="2">
    <source>
        <dbReference type="EMBL" id="AXY26692.1"/>
    </source>
</evidence>
<dbReference type="OrthoDB" id="9765386at2"/>
<evidence type="ECO:0000259" key="1">
    <source>
        <dbReference type="Pfam" id="PF04233"/>
    </source>
</evidence>
<dbReference type="InterPro" id="IPR006528">
    <property type="entry name" value="Phage_head_morphogenesis_dom"/>
</dbReference>
<dbReference type="AlphaFoldDB" id="A0A347WNN5"/>
<dbReference type="EMBL" id="CP023434">
    <property type="protein sequence ID" value="AXY26692.1"/>
    <property type="molecule type" value="Genomic_DNA"/>
</dbReference>
<reference evidence="2 3" key="1">
    <citation type="submission" date="2017-09" db="EMBL/GenBank/DDBJ databases">
        <title>Complete genome sequence of Oxytococcus suis strain ZY16052.</title>
        <authorList>
            <person name="Li F."/>
        </authorList>
    </citation>
    <scope>NUCLEOTIDE SEQUENCE [LARGE SCALE GENOMIC DNA]</scope>
    <source>
        <strain evidence="2 3">ZY16052</strain>
    </source>
</reference>
<sequence>MSKKNRYWEQRLLAEMKAKQEEEKTIKEEFDRLHNHYYREIEKEINDIYIRYGNALEINPQEMRKKASQMDVEAFQDKARRYVEEKNFSPQANEELKIYNATMRVNRLELLQAELDLEMVALADGEYKLTEKFMNAEYLSEVRRQAGILGESVPTQEMLRVRAQAIMNVPFHGAVWSDSIWDRQELLRSVVADITQEAIIQGKNATTFVSQIRKEFDVNSYEAKRLAVTEAARVASEVQKQSYERNGYDKFIFMAEPTACDRCAKLNGKTFYTKDLKPGENASPIHPHCHCTTAPGAGRDELEEMFREYEAEKDDIIESGKASVPEIIANNMSPEQVNFYNQAMKDSSKEALKVWETYRDSLTLLDGDYRKGAHYRPDLGVNINIAEDMAGKSYSRPGNTFFHEFGHNIDFEAEGSYRTFTEIHKLQNGKTFGEQIFDEVTERIKEMPGKRKSERVGQIRQILLEEYQEDMASMSSISDLFGGATNNQLNLGVGHDTQYWKPSAMQKRYGMKQAEYRNGMLGKEGFAEMYAAEMINDVKEIEKFKKWLPESYSHFKDMLKALGGR</sequence>
<dbReference type="Proteomes" id="UP000263232">
    <property type="component" value="Chromosome"/>
</dbReference>
<keyword evidence="3" id="KW-1185">Reference proteome</keyword>
<accession>A0A347WNN5</accession>
<dbReference type="NCBIfam" id="TIGR01641">
    <property type="entry name" value="phageSPP1_gp7"/>
    <property type="match status" value="1"/>
</dbReference>